<dbReference type="Pfam" id="PF03278">
    <property type="entry name" value="IpaB_EvcA"/>
    <property type="match status" value="1"/>
</dbReference>
<organism evidence="1 2">
    <name type="scientific">Shigella dysenteriae WRSd3</name>
    <dbReference type="NCBI Taxonomy" id="1401327"/>
    <lineage>
        <taxon>Bacteria</taxon>
        <taxon>Pseudomonadati</taxon>
        <taxon>Pseudomonadota</taxon>
        <taxon>Gammaproteobacteria</taxon>
        <taxon>Enterobacterales</taxon>
        <taxon>Enterobacteriaceae</taxon>
        <taxon>Shigella</taxon>
    </lineage>
</organism>
<evidence type="ECO:0000313" key="2">
    <source>
        <dbReference type="Proteomes" id="UP000017944"/>
    </source>
</evidence>
<dbReference type="Proteomes" id="UP000017944">
    <property type="component" value="Unassembled WGS sequence"/>
</dbReference>
<name>A0A090NNZ1_SHIDY</name>
<dbReference type="Gene3D" id="1.10.4120.20">
    <property type="match status" value="1"/>
</dbReference>
<dbReference type="AlphaFoldDB" id="A0A090NNZ1"/>
<dbReference type="InterPro" id="IPR004959">
    <property type="entry name" value="Bac_effector_IpgB-like"/>
</dbReference>
<reference evidence="1 2" key="1">
    <citation type="submission" date="2013-10" db="EMBL/GenBank/DDBJ databases">
        <title>Draft genomes and the virulence plasmids of Sd1617 vaccine constructs: WRSd3 and WRSd5.</title>
        <authorList>
            <person name="Aksomboon Vongsawan A."/>
            <person name="Venkatesan M.M."/>
            <person name="Vaisvil B."/>
            <person name="Emel G."/>
            <person name="Kepatral V."/>
            <person name="Sethabutr O."/>
            <person name="Serichantalergs O."/>
            <person name="Mason C."/>
        </authorList>
    </citation>
    <scope>NUCLEOTIDE SEQUENCE [LARGE SCALE GENOMIC DNA]</scope>
    <source>
        <strain evidence="1 2">WRSd3</strain>
    </source>
</reference>
<dbReference type="RefSeq" id="WP_001166524.1">
    <property type="nucleotide sequence ID" value="NZ_AXUT01000016.1"/>
</dbReference>
<proteinExistence type="predicted"/>
<gene>
    <name evidence="1" type="ORF">WRSd3_00190</name>
</gene>
<protein>
    <submittedName>
        <fullName evidence="1">Type III secretion system effector protein IpgB1</fullName>
    </submittedName>
</protein>
<dbReference type="EMBL" id="AXUT01000016">
    <property type="protein sequence ID" value="ESU82254.1"/>
    <property type="molecule type" value="Genomic_DNA"/>
</dbReference>
<sequence>MQILNKILPQVEFAIPRPSFNSLSHNKLVKKILSVFNLKQRFPHKNFGCPVNINKIRDSVIDKIKDSNSGDQLFCWMSQERTSYVSSMINRSIDEMAIHNGVVLTSDNKKNIFAAIEKKFPDIKLDEKSAQTSISHTALNEIASSGLRAKILKRYSSDMDLFNTQMKDLTNLVSSSVYDKIFNESTKVLQIEISAEVLKAVYRQSNTN</sequence>
<accession>A0A090NNZ1</accession>
<comment type="caution">
    <text evidence="1">The sequence shown here is derived from an EMBL/GenBank/DDBJ whole genome shotgun (WGS) entry which is preliminary data.</text>
</comment>
<evidence type="ECO:0000313" key="1">
    <source>
        <dbReference type="EMBL" id="ESU82254.1"/>
    </source>
</evidence>